<dbReference type="AlphaFoldDB" id="A0AAW0PAN3"/>
<feature type="compositionally biased region" description="Low complexity" evidence="1">
    <location>
        <begin position="101"/>
        <end position="115"/>
    </location>
</feature>
<dbReference type="EMBL" id="JBBPFD010000009">
    <property type="protein sequence ID" value="KAK7913757.1"/>
    <property type="molecule type" value="Genomic_DNA"/>
</dbReference>
<dbReference type="InterPro" id="IPR052438">
    <property type="entry name" value="Chromatin_remod/trans_coact"/>
</dbReference>
<evidence type="ECO:0000259" key="2">
    <source>
        <dbReference type="Pfam" id="PF15249"/>
    </source>
</evidence>
<proteinExistence type="predicted"/>
<dbReference type="Proteomes" id="UP001460270">
    <property type="component" value="Unassembled WGS sequence"/>
</dbReference>
<feature type="region of interest" description="Disordered" evidence="1">
    <location>
        <begin position="560"/>
        <end position="636"/>
    </location>
</feature>
<keyword evidence="4" id="KW-1185">Reference proteome</keyword>
<dbReference type="GO" id="GO:0045893">
    <property type="term" value="P:positive regulation of DNA-templated transcription"/>
    <property type="evidence" value="ECO:0007669"/>
    <property type="project" value="TreeGrafter"/>
</dbReference>
<comment type="caution">
    <text evidence="3">The sequence shown here is derived from an EMBL/GenBank/DDBJ whole genome shotgun (WGS) entry which is preliminary data.</text>
</comment>
<gene>
    <name evidence="3" type="ORF">WMY93_013968</name>
</gene>
<reference evidence="4" key="1">
    <citation type="submission" date="2024-04" db="EMBL/GenBank/DDBJ databases">
        <title>Salinicola lusitanus LLJ914,a marine bacterium isolated from the Okinawa Trough.</title>
        <authorList>
            <person name="Li J."/>
        </authorList>
    </citation>
    <scope>NUCLEOTIDE SEQUENCE [LARGE SCALE GENOMIC DNA]</scope>
</reference>
<dbReference type="GO" id="GO:0016514">
    <property type="term" value="C:SWI/SNF complex"/>
    <property type="evidence" value="ECO:0007669"/>
    <property type="project" value="TreeGrafter"/>
</dbReference>
<feature type="region of interest" description="Disordered" evidence="1">
    <location>
        <begin position="96"/>
        <end position="115"/>
    </location>
</feature>
<evidence type="ECO:0000256" key="1">
    <source>
        <dbReference type="SAM" id="MobiDB-lite"/>
    </source>
</evidence>
<sequence>MAGKPRGRGSAFSDDVMDDEDDRQLLDILGDVDALNDYLHGSNSKSIGEDDVTNAAYGSDASFFSTDTPVSNSGLKDVPDFDATLQPLSGSLSFIEDQLGSPQSPAGATTSPSTSCRTAPWAWLHLPDSSSRECRRYRTARLRTYRCWALSGRPEGVVTLSNLERTPQIVLRPPLATSGQQVLAPTQAQVGGFKNIPLQNIIIQRGPGGTQALVRPIQPKPLQTGAQTVYSLQPATSANVANANGPIVVQSSLEQANNIATPGQFILPGSLALAPTASIQNGPTDANANNAVQIVAGQSFTATAGGQLILNQVGGVSSATPTPAVAPVPAAAAATPAPGRITLVAGQNHVPGSPVQRLLVTQTANCTSLSPLPTAVTQEQSSASPALKLTPIHATQTITVDSTLNSQVGLQRPVPLTRGGMVLQQGALPSSEFSQVDEEFELVASQVVNKTEAMVDKYRKLLMVEAERFSPSSEIVMIDRTFNQEERGGLTRTSATFCWTQTVSWRTSAAASDPACSLHLRLLLLFLLLLLLLLPPRSPAEISPLSRTLLSLRTPLPSLSGQTRCSLRTPTREARRRRKRTGRERTQTPQKRPQAHLSQVVSGAEDTTSPPPPRPIRTSTRKTKRTLRWRRPSTAS</sequence>
<protein>
    <recommendedName>
        <fullName evidence="2">GLTSCR protein conserved domain-containing protein</fullName>
    </recommendedName>
</protein>
<evidence type="ECO:0000313" key="4">
    <source>
        <dbReference type="Proteomes" id="UP001460270"/>
    </source>
</evidence>
<feature type="compositionally biased region" description="Basic residues" evidence="1">
    <location>
        <begin position="619"/>
        <end position="636"/>
    </location>
</feature>
<dbReference type="Pfam" id="PF15249">
    <property type="entry name" value="GLTSCR1"/>
    <property type="match status" value="1"/>
</dbReference>
<evidence type="ECO:0000313" key="3">
    <source>
        <dbReference type="EMBL" id="KAK7913757.1"/>
    </source>
</evidence>
<dbReference type="InterPro" id="IPR015671">
    <property type="entry name" value="GSCR1_dom"/>
</dbReference>
<dbReference type="PANTHER" id="PTHR15572">
    <property type="entry name" value="GLIOMA TUMOR SUPPRESSOR CANDIDATE REGION GENE 1"/>
    <property type="match status" value="1"/>
</dbReference>
<feature type="domain" description="GLTSCR protein conserved" evidence="2">
    <location>
        <begin position="423"/>
        <end position="493"/>
    </location>
</feature>
<dbReference type="PANTHER" id="PTHR15572:SF2">
    <property type="entry name" value="BRD4-INTERACTING CHROMATIN-REMODELING COMPLEX-ASSOCIATED PROTEIN-LIKE"/>
    <property type="match status" value="1"/>
</dbReference>
<name>A0AAW0PAN3_9GOBI</name>
<accession>A0AAW0PAN3</accession>
<organism evidence="3 4">
    <name type="scientific">Mugilogobius chulae</name>
    <name type="common">yellowstripe goby</name>
    <dbReference type="NCBI Taxonomy" id="88201"/>
    <lineage>
        <taxon>Eukaryota</taxon>
        <taxon>Metazoa</taxon>
        <taxon>Chordata</taxon>
        <taxon>Craniata</taxon>
        <taxon>Vertebrata</taxon>
        <taxon>Euteleostomi</taxon>
        <taxon>Actinopterygii</taxon>
        <taxon>Neopterygii</taxon>
        <taxon>Teleostei</taxon>
        <taxon>Neoteleostei</taxon>
        <taxon>Acanthomorphata</taxon>
        <taxon>Gobiaria</taxon>
        <taxon>Gobiiformes</taxon>
        <taxon>Gobioidei</taxon>
        <taxon>Gobiidae</taxon>
        <taxon>Gobionellinae</taxon>
        <taxon>Mugilogobius</taxon>
    </lineage>
</organism>